<dbReference type="InterPro" id="IPR001172">
    <property type="entry name" value="FliN_T3SS_HrcQb"/>
</dbReference>
<evidence type="ECO:0000256" key="1">
    <source>
        <dbReference type="ARBA" id="ARBA00004413"/>
    </source>
</evidence>
<dbReference type="InterPro" id="IPR007597">
    <property type="entry name" value="CheC"/>
</dbReference>
<keyword evidence="3" id="KW-1003">Cell membrane</keyword>
<keyword evidence="5" id="KW-0283">Flagellar rotation</keyword>
<dbReference type="Gene3D" id="2.30.330.10">
    <property type="entry name" value="SpoA-like"/>
    <property type="match status" value="1"/>
</dbReference>
<dbReference type="SUPFAM" id="SSF101801">
    <property type="entry name" value="Surface presentation of antigens (SPOA)"/>
    <property type="match status" value="1"/>
</dbReference>
<protein>
    <submittedName>
        <fullName evidence="10">Flagellar motor switch phosphatase FliY</fullName>
    </submittedName>
</protein>
<feature type="compositionally biased region" description="Basic and acidic residues" evidence="7">
    <location>
        <begin position="239"/>
        <end position="251"/>
    </location>
</feature>
<dbReference type="InterPro" id="IPR051469">
    <property type="entry name" value="FliN/MopA/SpaO"/>
</dbReference>
<evidence type="ECO:0000259" key="8">
    <source>
        <dbReference type="Pfam" id="PF01052"/>
    </source>
</evidence>
<name>A0A917VZT9_9BACL</name>
<evidence type="ECO:0000259" key="9">
    <source>
        <dbReference type="Pfam" id="PF04509"/>
    </source>
</evidence>
<gene>
    <name evidence="10" type="primary">fliY</name>
    <name evidence="10" type="ORF">GCM10007968_04980</name>
</gene>
<dbReference type="RefSeq" id="WP_188801502.1">
    <property type="nucleotide sequence ID" value="NZ_BMOK01000002.1"/>
</dbReference>
<dbReference type="InterPro" id="IPR028976">
    <property type="entry name" value="CheC-like_sf"/>
</dbReference>
<evidence type="ECO:0000256" key="3">
    <source>
        <dbReference type="ARBA" id="ARBA00022475"/>
    </source>
</evidence>
<dbReference type="InterPro" id="IPR012826">
    <property type="entry name" value="FliN"/>
</dbReference>
<evidence type="ECO:0000256" key="7">
    <source>
        <dbReference type="SAM" id="MobiDB-lite"/>
    </source>
</evidence>
<dbReference type="PRINTS" id="PR00956">
    <property type="entry name" value="FLGMOTORFLIN"/>
</dbReference>
<evidence type="ECO:0000256" key="4">
    <source>
        <dbReference type="ARBA" id="ARBA00022500"/>
    </source>
</evidence>
<keyword evidence="10" id="KW-0282">Flagellum</keyword>
<accession>A0A917VZT9</accession>
<evidence type="ECO:0000256" key="5">
    <source>
        <dbReference type="ARBA" id="ARBA00022779"/>
    </source>
</evidence>
<organism evidence="10 11">
    <name type="scientific">Sporolactobacillus putidus</name>
    <dbReference type="NCBI Taxonomy" id="492735"/>
    <lineage>
        <taxon>Bacteria</taxon>
        <taxon>Bacillati</taxon>
        <taxon>Bacillota</taxon>
        <taxon>Bacilli</taxon>
        <taxon>Bacillales</taxon>
        <taxon>Sporolactobacillaceae</taxon>
        <taxon>Sporolactobacillus</taxon>
    </lineage>
</organism>
<feature type="domain" description="CheC-like protein" evidence="9">
    <location>
        <begin position="136"/>
        <end position="171"/>
    </location>
</feature>
<dbReference type="Pfam" id="PF01052">
    <property type="entry name" value="FliMN_C"/>
    <property type="match status" value="1"/>
</dbReference>
<evidence type="ECO:0000313" key="11">
    <source>
        <dbReference type="Proteomes" id="UP000654670"/>
    </source>
</evidence>
<dbReference type="Proteomes" id="UP000654670">
    <property type="component" value="Unassembled WGS sequence"/>
</dbReference>
<dbReference type="GO" id="GO:0005886">
    <property type="term" value="C:plasma membrane"/>
    <property type="evidence" value="ECO:0007669"/>
    <property type="project" value="UniProtKB-SubCell"/>
</dbReference>
<evidence type="ECO:0000256" key="2">
    <source>
        <dbReference type="ARBA" id="ARBA00009226"/>
    </source>
</evidence>
<keyword evidence="10" id="KW-0966">Cell projection</keyword>
<dbReference type="AlphaFoldDB" id="A0A917VZT9"/>
<evidence type="ECO:0000256" key="6">
    <source>
        <dbReference type="ARBA" id="ARBA00023136"/>
    </source>
</evidence>
<evidence type="ECO:0000313" key="10">
    <source>
        <dbReference type="EMBL" id="GGL44045.1"/>
    </source>
</evidence>
<dbReference type="SUPFAM" id="SSF103039">
    <property type="entry name" value="CheC-like"/>
    <property type="match status" value="1"/>
</dbReference>
<dbReference type="NCBIfam" id="NF005995">
    <property type="entry name" value="PRK08119.1"/>
    <property type="match status" value="1"/>
</dbReference>
<comment type="caution">
    <text evidence="10">The sequence shown here is derived from an EMBL/GenBank/DDBJ whole genome shotgun (WGS) entry which is preliminary data.</text>
</comment>
<dbReference type="Gene3D" id="3.40.1550.10">
    <property type="entry name" value="CheC-like"/>
    <property type="match status" value="1"/>
</dbReference>
<feature type="domain" description="CheC-like protein" evidence="9">
    <location>
        <begin position="40"/>
        <end position="74"/>
    </location>
</feature>
<dbReference type="InterPro" id="IPR001543">
    <property type="entry name" value="FliN-like_C"/>
</dbReference>
<reference evidence="10" key="1">
    <citation type="journal article" date="2014" name="Int. J. Syst. Evol. Microbiol.">
        <title>Complete genome sequence of Corynebacterium casei LMG S-19264T (=DSM 44701T), isolated from a smear-ripened cheese.</title>
        <authorList>
            <consortium name="US DOE Joint Genome Institute (JGI-PGF)"/>
            <person name="Walter F."/>
            <person name="Albersmeier A."/>
            <person name="Kalinowski J."/>
            <person name="Ruckert C."/>
        </authorList>
    </citation>
    <scope>NUCLEOTIDE SEQUENCE</scope>
    <source>
        <strain evidence="10">JCM 15325</strain>
    </source>
</reference>
<dbReference type="GO" id="GO:0009425">
    <property type="term" value="C:bacterial-type flagellum basal body"/>
    <property type="evidence" value="ECO:0007669"/>
    <property type="project" value="InterPro"/>
</dbReference>
<keyword evidence="4" id="KW-0145">Chemotaxis</keyword>
<dbReference type="CDD" id="cd17907">
    <property type="entry name" value="FliY_FliN-Y"/>
    <property type="match status" value="1"/>
</dbReference>
<dbReference type="PANTHER" id="PTHR43484:SF1">
    <property type="entry name" value="FLAGELLAR MOTOR SWITCH PROTEIN FLIN"/>
    <property type="match status" value="1"/>
</dbReference>
<comment type="subcellular location">
    <subcellularLocation>
        <location evidence="1">Cell membrane</location>
        <topology evidence="1">Peripheral membrane protein</topology>
        <orientation evidence="1">Cytoplasmic side</orientation>
    </subcellularLocation>
</comment>
<dbReference type="GO" id="GO:0016787">
    <property type="term" value="F:hydrolase activity"/>
    <property type="evidence" value="ECO:0007669"/>
    <property type="project" value="InterPro"/>
</dbReference>
<dbReference type="GO" id="GO:0006935">
    <property type="term" value="P:chemotaxis"/>
    <property type="evidence" value="ECO:0007669"/>
    <property type="project" value="UniProtKB-KW"/>
</dbReference>
<feature type="compositionally biased region" description="Polar residues" evidence="7">
    <location>
        <begin position="275"/>
        <end position="288"/>
    </location>
</feature>
<feature type="region of interest" description="Disordered" evidence="7">
    <location>
        <begin position="1"/>
        <end position="37"/>
    </location>
</feature>
<keyword evidence="6" id="KW-0472">Membrane</keyword>
<feature type="domain" description="Flagellar motor switch protein FliN-like C-terminal" evidence="8">
    <location>
        <begin position="324"/>
        <end position="393"/>
    </location>
</feature>
<keyword evidence="10" id="KW-0969">Cilium</keyword>
<dbReference type="PANTHER" id="PTHR43484">
    <property type="match status" value="1"/>
</dbReference>
<dbReference type="GO" id="GO:0071973">
    <property type="term" value="P:bacterial-type flagellum-dependent cell motility"/>
    <property type="evidence" value="ECO:0007669"/>
    <property type="project" value="InterPro"/>
</dbReference>
<sequence>MSDGQLSQEEIDALLGHQSGTDKKKEQETAAKIDDLSETEEDVLGEIGNISFGSAATALSTILNQKVEITTPEVRLVDRNNLSEEFPVPHVSVLVNYTEGFQGSCMLVIQTEDASVIADLMMGGDGIHPTSDINEMEMSAVQEAMNQMMGSSSTALSTVFNRRIDISPPDLRLMDIKTHQGIEYIPEDGRMFEISFSLKIGSLVDSHIMQLVPIPFGKQLVSTLLSETGSVVNETMVKQTEKINPENRSEETAAATDQTSAIPSLQEPEPRKAQENSGVSFESNGSNERSNHAANHKDVQPVEFSDFGQEPPLSGKPVPRNLELLMDIPLDVSVELGHTQKTVKEVLELGPGSIIELDKLAGEPIDILVNQKYVAKGEVVVVDENFGIRITEIQNHLDRIKDL</sequence>
<dbReference type="NCBIfam" id="TIGR02480">
    <property type="entry name" value="fliN"/>
    <property type="match status" value="1"/>
</dbReference>
<feature type="compositionally biased region" description="Basic and acidic residues" evidence="7">
    <location>
        <begin position="20"/>
        <end position="35"/>
    </location>
</feature>
<comment type="similarity">
    <text evidence="2">Belongs to the FliN/MopA/SpaO family.</text>
</comment>
<dbReference type="GO" id="GO:0003774">
    <property type="term" value="F:cytoskeletal motor activity"/>
    <property type="evidence" value="ECO:0007669"/>
    <property type="project" value="InterPro"/>
</dbReference>
<dbReference type="InterPro" id="IPR036429">
    <property type="entry name" value="SpoA-like_sf"/>
</dbReference>
<dbReference type="EMBL" id="BMOK01000002">
    <property type="protein sequence ID" value="GGL44045.1"/>
    <property type="molecule type" value="Genomic_DNA"/>
</dbReference>
<dbReference type="Pfam" id="PF04509">
    <property type="entry name" value="CheC"/>
    <property type="match status" value="2"/>
</dbReference>
<keyword evidence="11" id="KW-1185">Reference proteome</keyword>
<feature type="region of interest" description="Disordered" evidence="7">
    <location>
        <begin position="238"/>
        <end position="296"/>
    </location>
</feature>
<proteinExistence type="inferred from homology"/>
<reference evidence="10" key="2">
    <citation type="submission" date="2020-09" db="EMBL/GenBank/DDBJ databases">
        <authorList>
            <person name="Sun Q."/>
            <person name="Ohkuma M."/>
        </authorList>
    </citation>
    <scope>NUCLEOTIDE SEQUENCE</scope>
    <source>
        <strain evidence="10">JCM 15325</strain>
    </source>
</reference>